<keyword evidence="2" id="KW-1133">Transmembrane helix</keyword>
<sequence>MERIKAWTAEALVAFVVMVSFGFGIFALGAALLVGGVIALAVRLAGPHLLAEAERRASDLRAQAARHVHPDADKAESAHA</sequence>
<dbReference type="Proteomes" id="UP000245680">
    <property type="component" value="Unassembled WGS sequence"/>
</dbReference>
<dbReference type="RefSeq" id="WP_109813205.1">
    <property type="nucleotide sequence ID" value="NZ_QGKU01000061.1"/>
</dbReference>
<feature type="region of interest" description="Disordered" evidence="1">
    <location>
        <begin position="61"/>
        <end position="80"/>
    </location>
</feature>
<evidence type="ECO:0000256" key="1">
    <source>
        <dbReference type="SAM" id="MobiDB-lite"/>
    </source>
</evidence>
<comment type="caution">
    <text evidence="3">The sequence shown here is derived from an EMBL/GenBank/DDBJ whole genome shotgun (WGS) entry which is preliminary data.</text>
</comment>
<feature type="transmembrane region" description="Helical" evidence="2">
    <location>
        <begin position="12"/>
        <end position="42"/>
    </location>
</feature>
<organism evidence="3 4">
    <name type="scientific">Meridianimarinicoccus roseus</name>
    <dbReference type="NCBI Taxonomy" id="2072018"/>
    <lineage>
        <taxon>Bacteria</taxon>
        <taxon>Pseudomonadati</taxon>
        <taxon>Pseudomonadota</taxon>
        <taxon>Alphaproteobacteria</taxon>
        <taxon>Rhodobacterales</taxon>
        <taxon>Paracoccaceae</taxon>
        <taxon>Meridianimarinicoccus</taxon>
    </lineage>
</organism>
<proteinExistence type="predicted"/>
<reference evidence="3 4" key="1">
    <citation type="submission" date="2018-05" db="EMBL/GenBank/DDBJ databases">
        <title>Rhodobacteraceae gen. nov., sp. nov. isolated from sea water.</title>
        <authorList>
            <person name="Ren Y."/>
        </authorList>
    </citation>
    <scope>NUCLEOTIDE SEQUENCE [LARGE SCALE GENOMIC DNA]</scope>
    <source>
        <strain evidence="3 4">TG-679</strain>
    </source>
</reference>
<dbReference type="OrthoDB" id="9955814at2"/>
<keyword evidence="2" id="KW-0472">Membrane</keyword>
<evidence type="ECO:0000313" key="3">
    <source>
        <dbReference type="EMBL" id="PWR01076.1"/>
    </source>
</evidence>
<dbReference type="EMBL" id="QGKU01000061">
    <property type="protein sequence ID" value="PWR01076.1"/>
    <property type="molecule type" value="Genomic_DNA"/>
</dbReference>
<accession>A0A2V2LCT5</accession>
<gene>
    <name evidence="3" type="ORF">DKT77_18825</name>
</gene>
<name>A0A2V2LCT5_9RHOB</name>
<evidence type="ECO:0000256" key="2">
    <source>
        <dbReference type="SAM" id="Phobius"/>
    </source>
</evidence>
<keyword evidence="4" id="KW-1185">Reference proteome</keyword>
<feature type="compositionally biased region" description="Basic and acidic residues" evidence="1">
    <location>
        <begin position="68"/>
        <end position="80"/>
    </location>
</feature>
<protein>
    <submittedName>
        <fullName evidence="3">Uncharacterized protein</fullName>
    </submittedName>
</protein>
<evidence type="ECO:0000313" key="4">
    <source>
        <dbReference type="Proteomes" id="UP000245680"/>
    </source>
</evidence>
<keyword evidence="2" id="KW-0812">Transmembrane</keyword>
<dbReference type="AlphaFoldDB" id="A0A2V2LCT5"/>